<dbReference type="Pfam" id="PF01380">
    <property type="entry name" value="SIS"/>
    <property type="match status" value="1"/>
</dbReference>
<dbReference type="PROSITE" id="PS51464">
    <property type="entry name" value="SIS"/>
    <property type="match status" value="1"/>
</dbReference>
<feature type="domain" description="SIS" evidence="1">
    <location>
        <begin position="21"/>
        <end position="159"/>
    </location>
</feature>
<dbReference type="GO" id="GO:0097367">
    <property type="term" value="F:carbohydrate derivative binding"/>
    <property type="evidence" value="ECO:0007669"/>
    <property type="project" value="InterPro"/>
</dbReference>
<name>A0A0F9KYL9_9ZZZZ</name>
<sequence length="202" mass="22373">MHAVYDRWPKIAKESYESDLKPVDFKDIDHIVFAGMGGSGTIGDLFSAILSKSDIHVNVVKGYLLPKTVDENTLVIAISISGNTAETMTILESAQKSNCKKIAFSSGGNMESYSEKNGIEYRKIPELHSPRTSFSGYVYSILKVLNSVIPIQKNDILESLEQLEITSQKINSNNLTETNPSLELAEWISGIPLIELSKIKYN</sequence>
<reference evidence="2" key="1">
    <citation type="journal article" date="2015" name="Nature">
        <title>Complex archaea that bridge the gap between prokaryotes and eukaryotes.</title>
        <authorList>
            <person name="Spang A."/>
            <person name="Saw J.H."/>
            <person name="Jorgensen S.L."/>
            <person name="Zaremba-Niedzwiedzka K."/>
            <person name="Martijn J."/>
            <person name="Lind A.E."/>
            <person name="van Eijk R."/>
            <person name="Schleper C."/>
            <person name="Guy L."/>
            <person name="Ettema T.J."/>
        </authorList>
    </citation>
    <scope>NUCLEOTIDE SEQUENCE</scope>
</reference>
<organism evidence="2">
    <name type="scientific">marine sediment metagenome</name>
    <dbReference type="NCBI Taxonomy" id="412755"/>
    <lineage>
        <taxon>unclassified sequences</taxon>
        <taxon>metagenomes</taxon>
        <taxon>ecological metagenomes</taxon>
    </lineage>
</organism>
<accession>A0A0F9KYL9</accession>
<gene>
    <name evidence="2" type="ORF">LCGC14_1275410</name>
</gene>
<comment type="caution">
    <text evidence="2">The sequence shown here is derived from an EMBL/GenBank/DDBJ whole genome shotgun (WGS) entry which is preliminary data.</text>
</comment>
<evidence type="ECO:0000313" key="2">
    <source>
        <dbReference type="EMBL" id="KKM86793.1"/>
    </source>
</evidence>
<dbReference type="SUPFAM" id="SSF53697">
    <property type="entry name" value="SIS domain"/>
    <property type="match status" value="1"/>
</dbReference>
<dbReference type="Gene3D" id="3.40.50.10490">
    <property type="entry name" value="Glucose-6-phosphate isomerase like protein, domain 1"/>
    <property type="match status" value="1"/>
</dbReference>
<dbReference type="InterPro" id="IPR035484">
    <property type="entry name" value="SIS_PGI/PMI_1"/>
</dbReference>
<proteinExistence type="predicted"/>
<evidence type="ECO:0000259" key="1">
    <source>
        <dbReference type="PROSITE" id="PS51464"/>
    </source>
</evidence>
<dbReference type="InterPro" id="IPR046348">
    <property type="entry name" value="SIS_dom_sf"/>
</dbReference>
<protein>
    <recommendedName>
        <fullName evidence="1">SIS domain-containing protein</fullName>
    </recommendedName>
</protein>
<dbReference type="AlphaFoldDB" id="A0A0F9KYL9"/>
<dbReference type="EMBL" id="LAZR01007199">
    <property type="protein sequence ID" value="KKM86793.1"/>
    <property type="molecule type" value="Genomic_DNA"/>
</dbReference>
<dbReference type="CDD" id="cd05017">
    <property type="entry name" value="SIS_PGI_PMI_1"/>
    <property type="match status" value="1"/>
</dbReference>
<dbReference type="InterPro" id="IPR001347">
    <property type="entry name" value="SIS_dom"/>
</dbReference>
<dbReference type="GO" id="GO:1901135">
    <property type="term" value="P:carbohydrate derivative metabolic process"/>
    <property type="evidence" value="ECO:0007669"/>
    <property type="project" value="InterPro"/>
</dbReference>